<evidence type="ECO:0000256" key="2">
    <source>
        <dbReference type="ARBA" id="ARBA00022741"/>
    </source>
</evidence>
<protein>
    <recommendedName>
        <fullName evidence="9">RecA family profile 1 domain-containing protein</fullName>
    </recommendedName>
</protein>
<organism evidence="8">
    <name type="scientific">marine sediment metagenome</name>
    <dbReference type="NCBI Taxonomy" id="412755"/>
    <lineage>
        <taxon>unclassified sequences</taxon>
        <taxon>metagenomes</taxon>
        <taxon>ecological metagenomes</taxon>
    </lineage>
</organism>
<dbReference type="GO" id="GO:0005829">
    <property type="term" value="C:cytosol"/>
    <property type="evidence" value="ECO:0007669"/>
    <property type="project" value="TreeGrafter"/>
</dbReference>
<name>X0TW39_9ZZZZ</name>
<dbReference type="InterPro" id="IPR020588">
    <property type="entry name" value="RecA_ATP-bd"/>
</dbReference>
<evidence type="ECO:0008006" key="9">
    <source>
        <dbReference type="Google" id="ProtNLM"/>
    </source>
</evidence>
<dbReference type="GO" id="GO:0003697">
    <property type="term" value="F:single-stranded DNA binding"/>
    <property type="evidence" value="ECO:0007669"/>
    <property type="project" value="InterPro"/>
</dbReference>
<dbReference type="Pfam" id="PF00154">
    <property type="entry name" value="RecA_N"/>
    <property type="match status" value="1"/>
</dbReference>
<dbReference type="NCBIfam" id="TIGR02012">
    <property type="entry name" value="tigrfam_recA"/>
    <property type="match status" value="1"/>
</dbReference>
<evidence type="ECO:0000259" key="7">
    <source>
        <dbReference type="PROSITE" id="PS50163"/>
    </source>
</evidence>
<keyword evidence="4" id="KW-0238">DNA-binding</keyword>
<evidence type="ECO:0000313" key="8">
    <source>
        <dbReference type="EMBL" id="GAF91401.1"/>
    </source>
</evidence>
<dbReference type="InterPro" id="IPR049428">
    <property type="entry name" value="RecA-like_N"/>
</dbReference>
<dbReference type="PANTHER" id="PTHR45900:SF1">
    <property type="entry name" value="MITOCHONDRIAL DNA REPAIR PROTEIN RECA HOMOLOG-RELATED"/>
    <property type="match status" value="1"/>
</dbReference>
<evidence type="ECO:0000256" key="1">
    <source>
        <dbReference type="ARBA" id="ARBA00009391"/>
    </source>
</evidence>
<reference evidence="8" key="1">
    <citation type="journal article" date="2014" name="Front. Microbiol.">
        <title>High frequency of phylogenetically diverse reductive dehalogenase-homologous genes in deep subseafloor sedimentary metagenomes.</title>
        <authorList>
            <person name="Kawai M."/>
            <person name="Futagami T."/>
            <person name="Toyoda A."/>
            <person name="Takaki Y."/>
            <person name="Nishi S."/>
            <person name="Hori S."/>
            <person name="Arai W."/>
            <person name="Tsubouchi T."/>
            <person name="Morono Y."/>
            <person name="Uchiyama I."/>
            <person name="Ito T."/>
            <person name="Fujiyama A."/>
            <person name="Inagaki F."/>
            <person name="Takami H."/>
        </authorList>
    </citation>
    <scope>NUCLEOTIDE SEQUENCE</scope>
    <source>
        <strain evidence="8">Expedition CK06-06</strain>
    </source>
</reference>
<dbReference type="CDD" id="cd00983">
    <property type="entry name" value="RecA"/>
    <property type="match status" value="1"/>
</dbReference>
<dbReference type="GO" id="GO:0006310">
    <property type="term" value="P:DNA recombination"/>
    <property type="evidence" value="ECO:0007669"/>
    <property type="project" value="UniProtKB-KW"/>
</dbReference>
<feature type="non-terminal residue" evidence="8">
    <location>
        <position position="263"/>
    </location>
</feature>
<feature type="domain" description="RecA family profile 1" evidence="6">
    <location>
        <begin position="32"/>
        <end position="191"/>
    </location>
</feature>
<dbReference type="InterPro" id="IPR027417">
    <property type="entry name" value="P-loop_NTPase"/>
</dbReference>
<proteinExistence type="inferred from homology"/>
<dbReference type="GO" id="GO:0140664">
    <property type="term" value="F:ATP-dependent DNA damage sensor activity"/>
    <property type="evidence" value="ECO:0007669"/>
    <property type="project" value="InterPro"/>
</dbReference>
<comment type="caution">
    <text evidence="8">The sequence shown here is derived from an EMBL/GenBank/DDBJ whole genome shotgun (WGS) entry which is preliminary data.</text>
</comment>
<accession>X0TW39</accession>
<dbReference type="EMBL" id="BARS01011573">
    <property type="protein sequence ID" value="GAF91401.1"/>
    <property type="molecule type" value="Genomic_DNA"/>
</dbReference>
<gene>
    <name evidence="8" type="ORF">S01H1_20997</name>
</gene>
<feature type="domain" description="RecA family profile 2" evidence="7">
    <location>
        <begin position="196"/>
        <end position="263"/>
    </location>
</feature>
<keyword evidence="2" id="KW-0547">Nucleotide-binding</keyword>
<dbReference type="InterPro" id="IPR020587">
    <property type="entry name" value="RecA_monomer-monomer_interface"/>
</dbReference>
<evidence type="ECO:0000256" key="5">
    <source>
        <dbReference type="ARBA" id="ARBA00023172"/>
    </source>
</evidence>
<feature type="non-terminal residue" evidence="8">
    <location>
        <position position="1"/>
    </location>
</feature>
<dbReference type="GO" id="GO:0005524">
    <property type="term" value="F:ATP binding"/>
    <property type="evidence" value="ECO:0007669"/>
    <property type="project" value="UniProtKB-KW"/>
</dbReference>
<dbReference type="SMART" id="SM00382">
    <property type="entry name" value="AAA"/>
    <property type="match status" value="1"/>
</dbReference>
<evidence type="ECO:0000256" key="3">
    <source>
        <dbReference type="ARBA" id="ARBA00022840"/>
    </source>
</evidence>
<dbReference type="AlphaFoldDB" id="X0TW39"/>
<dbReference type="PROSITE" id="PS50163">
    <property type="entry name" value="RECA_3"/>
    <property type="match status" value="1"/>
</dbReference>
<dbReference type="GO" id="GO:0006281">
    <property type="term" value="P:DNA repair"/>
    <property type="evidence" value="ECO:0007669"/>
    <property type="project" value="InterPro"/>
</dbReference>
<dbReference type="InterPro" id="IPR003593">
    <property type="entry name" value="AAA+_ATPase"/>
</dbReference>
<dbReference type="SUPFAM" id="SSF52540">
    <property type="entry name" value="P-loop containing nucleoside triphosphate hydrolases"/>
    <property type="match status" value="1"/>
</dbReference>
<dbReference type="InterPro" id="IPR020584">
    <property type="entry name" value="DNA_recomb/repair_RecA_CS"/>
</dbReference>
<dbReference type="PROSITE" id="PS00321">
    <property type="entry name" value="RECA_1"/>
    <property type="match status" value="1"/>
</dbReference>
<dbReference type="InterPro" id="IPR013765">
    <property type="entry name" value="DNA_recomb/repair_RecA"/>
</dbReference>
<dbReference type="PROSITE" id="PS50162">
    <property type="entry name" value="RECA_2"/>
    <property type="match status" value="1"/>
</dbReference>
<keyword evidence="5" id="KW-0233">DNA recombination</keyword>
<dbReference type="Gene3D" id="3.40.50.300">
    <property type="entry name" value="P-loop containing nucleotide triphosphate hydrolases"/>
    <property type="match status" value="1"/>
</dbReference>
<dbReference type="PRINTS" id="PR00142">
    <property type="entry name" value="RECA"/>
</dbReference>
<keyword evidence="3" id="KW-0067">ATP-binding</keyword>
<dbReference type="PANTHER" id="PTHR45900">
    <property type="entry name" value="RECA"/>
    <property type="match status" value="1"/>
</dbReference>
<evidence type="ECO:0000256" key="4">
    <source>
        <dbReference type="ARBA" id="ARBA00023125"/>
    </source>
</evidence>
<evidence type="ECO:0000259" key="6">
    <source>
        <dbReference type="PROSITE" id="PS50162"/>
    </source>
</evidence>
<comment type="similarity">
    <text evidence="1">Belongs to the RecA family.</text>
</comment>
<sequence>KTPDELIAEALAALHKKGIPVMKLGDEAAVKHISSVPTGSYSLDHALGVGGFPKGRIIEVFGEYSSGKSLLCLSACAQAQQAGGRAAFIDAEHSIDPEWAEKLGVDTKELYFVQPDSGEEALTALEKLVETHAFDIIVVDSVAALVPQAEIDAEMDKHSVAMQARLISKALRKLTGKIYKSNTVVAFTNQLRMKVGVMFGNPEDTPGGKALKFYASVRCEVKKMTGAENRFHNSAQDLVGHNVTINVIKNKVAPPYRKAEFSV</sequence>